<dbReference type="PANTHER" id="PTHR10828:SF76">
    <property type="entry name" value="M-PHASE INDUCER PHOSPHATASE"/>
    <property type="match status" value="1"/>
</dbReference>
<dbReference type="Pfam" id="PF00581">
    <property type="entry name" value="Rhodanese"/>
    <property type="match status" value="1"/>
</dbReference>
<dbReference type="Gene3D" id="3.40.250.10">
    <property type="entry name" value="Rhodanese-like domain"/>
    <property type="match status" value="1"/>
</dbReference>
<dbReference type="SUPFAM" id="SSF52821">
    <property type="entry name" value="Rhodanese/Cell cycle control phosphatase"/>
    <property type="match status" value="1"/>
</dbReference>
<dbReference type="PANTHER" id="PTHR10828">
    <property type="entry name" value="M-PHASE INDUCER PHOSPHATASE DUAL SPECIFICITY PHOSPHATASE CDC25"/>
    <property type="match status" value="1"/>
</dbReference>
<dbReference type="InterPro" id="IPR001763">
    <property type="entry name" value="Rhodanese-like_dom"/>
</dbReference>
<evidence type="ECO:0000259" key="9">
    <source>
        <dbReference type="PROSITE" id="PS50206"/>
    </source>
</evidence>
<comment type="caution">
    <text evidence="10">The sequence shown here is derived from an EMBL/GenBank/DDBJ whole genome shotgun (WGS) entry which is preliminary data.</text>
</comment>
<dbReference type="CDD" id="cd01530">
    <property type="entry name" value="Cdc25"/>
    <property type="match status" value="1"/>
</dbReference>
<keyword evidence="2 7" id="KW-0132">Cell division</keyword>
<keyword evidence="5 7" id="KW-0131">Cell cycle</keyword>
<accession>A0ABR1E0P9</accession>
<dbReference type="SMART" id="SM00450">
    <property type="entry name" value="RHOD"/>
    <property type="match status" value="1"/>
</dbReference>
<feature type="compositionally biased region" description="Low complexity" evidence="8">
    <location>
        <begin position="531"/>
        <end position="542"/>
    </location>
</feature>
<comment type="similarity">
    <text evidence="1 7">Belongs to the MPI phosphatase family.</text>
</comment>
<proteinExistence type="inferred from homology"/>
<evidence type="ECO:0000313" key="10">
    <source>
        <dbReference type="EMBL" id="KAK6756138.1"/>
    </source>
</evidence>
<feature type="domain" description="Rhodanese" evidence="9">
    <location>
        <begin position="358"/>
        <end position="468"/>
    </location>
</feature>
<evidence type="ECO:0000256" key="5">
    <source>
        <dbReference type="ARBA" id="ARBA00023306"/>
    </source>
</evidence>
<feature type="compositionally biased region" description="Basic and acidic residues" evidence="8">
    <location>
        <begin position="133"/>
        <end position="142"/>
    </location>
</feature>
<sequence length="579" mass="65769">MRCGAPLRRDLEDPRHVVDQTSDQLLKISQTLVFCREIACEDIHMMPIVGLVVPTSYECHLAKGYNTYWIYNIGLQGVHRSFDNFPASQPIRFGFSTTERRAPSNSSSSSSTPLGPTMAHVPHPPGSTSHMSSHRETDESSRDSGFGEMDYENMPIDFSQSSILVKKSSTFQLKNLDMEMDDLVIEESLKIQTTNMICSKNEELEVKDVLSSLRSLRRGLCDVTNSPRFSHAESPKSRKSLFAKPQMPRAASMYNSRKRCLHTSSLEHKRYRIDSVAEEHENAPTCSASTTGTTSRRTSLMLRVQSSSVLEVGHHHLPQFLEVKYHLETLTTNDSQAFRRIDARTLSQLMKSMSSEEFAQKYVLIDCRYPYEFNGGHIKGAINIYDTAKCEEVFFPSITSAQKEGIQRRIPIFYCEYSQKRGPSMAQMLRSVDRQRNVDVYPKVDFPEIYVVDKGYRNFFEMLRESSDRNLCEPCGYVPMADIRFIHHLKKFNFHKKSWGNTTCSRSVPPQSRLALRQLSEGAYHSPSNQGSGSMRPSSRRPLFTAPPKTPESQQPAPIVYANAVTAQTRLISSHLDIL</sequence>
<dbReference type="InterPro" id="IPR000751">
    <property type="entry name" value="MPI_Phosphatase"/>
</dbReference>
<keyword evidence="11" id="KW-1185">Reference proteome</keyword>
<keyword evidence="4 7" id="KW-0904">Protein phosphatase</keyword>
<feature type="region of interest" description="Disordered" evidence="8">
    <location>
        <begin position="96"/>
        <end position="150"/>
    </location>
</feature>
<protein>
    <recommendedName>
        <fullName evidence="7">M-phase inducer phosphatase</fullName>
        <ecNumber evidence="7">3.1.3.48</ecNumber>
    </recommendedName>
</protein>
<dbReference type="EC" id="3.1.3.48" evidence="7"/>
<name>A0ABR1E0P9_NECAM</name>
<evidence type="ECO:0000256" key="2">
    <source>
        <dbReference type="ARBA" id="ARBA00022618"/>
    </source>
</evidence>
<gene>
    <name evidence="10" type="primary">Necator_chrV.g19285</name>
    <name evidence="10" type="ORF">RB195_014493</name>
</gene>
<evidence type="ECO:0000256" key="8">
    <source>
        <dbReference type="SAM" id="MobiDB-lite"/>
    </source>
</evidence>
<evidence type="ECO:0000256" key="1">
    <source>
        <dbReference type="ARBA" id="ARBA00011065"/>
    </source>
</evidence>
<comment type="catalytic activity">
    <reaction evidence="6 7">
        <text>O-phospho-L-tyrosyl-[protein] + H2O = L-tyrosyl-[protein] + phosphate</text>
        <dbReference type="Rhea" id="RHEA:10684"/>
        <dbReference type="Rhea" id="RHEA-COMP:10136"/>
        <dbReference type="Rhea" id="RHEA-COMP:20101"/>
        <dbReference type="ChEBI" id="CHEBI:15377"/>
        <dbReference type="ChEBI" id="CHEBI:43474"/>
        <dbReference type="ChEBI" id="CHEBI:46858"/>
        <dbReference type="ChEBI" id="CHEBI:61978"/>
        <dbReference type="EC" id="3.1.3.48"/>
    </reaction>
</comment>
<evidence type="ECO:0000256" key="6">
    <source>
        <dbReference type="ARBA" id="ARBA00051722"/>
    </source>
</evidence>
<feature type="region of interest" description="Disordered" evidence="8">
    <location>
        <begin position="523"/>
        <end position="557"/>
    </location>
</feature>
<keyword evidence="7" id="KW-0498">Mitosis</keyword>
<dbReference type="EMBL" id="JAVFWL010000005">
    <property type="protein sequence ID" value="KAK6756138.1"/>
    <property type="molecule type" value="Genomic_DNA"/>
</dbReference>
<dbReference type="PRINTS" id="PR00716">
    <property type="entry name" value="MPIPHPHTASE"/>
</dbReference>
<evidence type="ECO:0000256" key="7">
    <source>
        <dbReference type="RuleBase" id="RU368028"/>
    </source>
</evidence>
<reference evidence="10 11" key="1">
    <citation type="submission" date="2023-08" db="EMBL/GenBank/DDBJ databases">
        <title>A Necator americanus chromosomal reference genome.</title>
        <authorList>
            <person name="Ilik V."/>
            <person name="Petrzelkova K.J."/>
            <person name="Pardy F."/>
            <person name="Fuh T."/>
            <person name="Niatou-Singa F.S."/>
            <person name="Gouil Q."/>
            <person name="Baker L."/>
            <person name="Ritchie M.E."/>
            <person name="Jex A.R."/>
            <person name="Gazzola D."/>
            <person name="Li H."/>
            <person name="Toshio Fujiwara R."/>
            <person name="Zhan B."/>
            <person name="Aroian R.V."/>
            <person name="Pafco B."/>
            <person name="Schwarz E.M."/>
        </authorList>
    </citation>
    <scope>NUCLEOTIDE SEQUENCE [LARGE SCALE GENOMIC DNA]</scope>
    <source>
        <strain evidence="10 11">Aroian</strain>
        <tissue evidence="10">Whole animal</tissue>
    </source>
</reference>
<evidence type="ECO:0000256" key="3">
    <source>
        <dbReference type="ARBA" id="ARBA00022801"/>
    </source>
</evidence>
<dbReference type="PROSITE" id="PS50206">
    <property type="entry name" value="RHODANESE_3"/>
    <property type="match status" value="1"/>
</dbReference>
<evidence type="ECO:0000256" key="4">
    <source>
        <dbReference type="ARBA" id="ARBA00022912"/>
    </source>
</evidence>
<keyword evidence="3 7" id="KW-0378">Hydrolase</keyword>
<dbReference type="InterPro" id="IPR036873">
    <property type="entry name" value="Rhodanese-like_dom_sf"/>
</dbReference>
<dbReference type="Proteomes" id="UP001303046">
    <property type="component" value="Unassembled WGS sequence"/>
</dbReference>
<comment type="function">
    <text evidence="7">Tyrosine protein phosphatase which functions as a dosage-dependent inducer of mitotic progression.</text>
</comment>
<evidence type="ECO:0000313" key="11">
    <source>
        <dbReference type="Proteomes" id="UP001303046"/>
    </source>
</evidence>
<organism evidence="10 11">
    <name type="scientific">Necator americanus</name>
    <name type="common">Human hookworm</name>
    <dbReference type="NCBI Taxonomy" id="51031"/>
    <lineage>
        <taxon>Eukaryota</taxon>
        <taxon>Metazoa</taxon>
        <taxon>Ecdysozoa</taxon>
        <taxon>Nematoda</taxon>
        <taxon>Chromadorea</taxon>
        <taxon>Rhabditida</taxon>
        <taxon>Rhabditina</taxon>
        <taxon>Rhabditomorpha</taxon>
        <taxon>Strongyloidea</taxon>
        <taxon>Ancylostomatidae</taxon>
        <taxon>Bunostominae</taxon>
        <taxon>Necator</taxon>
    </lineage>
</organism>